<dbReference type="OrthoDB" id="6630498at2"/>
<dbReference type="AlphaFoldDB" id="A0A6P1PY08"/>
<sequence>MASSWIKIEVITPDKPEVYQLAELLDIDPDAALGKLVRLWAWADQQTIDGNAKCNAASVTKNAVDRITFVRGFADALIRVGWLAVEGDTLIFPKFERHNGNSSKKRALTNDRVTKMREMKRNENANSNVHGVTGGDQKALPEEEEEIDIKDPPLNPPKGKVATKKFNPLEIDLPDWLFPELWAEWVEFRRALRKPIKTSQGANGAIRELDKFRGQGISPEVVIRHSIANEYQGLYAPGGRVIANGGRDVNKISSPDVSIPPGFRG</sequence>
<evidence type="ECO:0000313" key="2">
    <source>
        <dbReference type="Proteomes" id="UP000464053"/>
    </source>
</evidence>
<evidence type="ECO:0000313" key="1">
    <source>
        <dbReference type="EMBL" id="QHM70688.1"/>
    </source>
</evidence>
<evidence type="ECO:0008006" key="3">
    <source>
        <dbReference type="Google" id="ProtNLM"/>
    </source>
</evidence>
<dbReference type="Proteomes" id="UP000464053">
    <property type="component" value="Chromosome"/>
</dbReference>
<organism evidence="1 2">
    <name type="scientific">Mixta intestinalis</name>
    <dbReference type="NCBI Taxonomy" id="1615494"/>
    <lineage>
        <taxon>Bacteria</taxon>
        <taxon>Pseudomonadati</taxon>
        <taxon>Pseudomonadota</taxon>
        <taxon>Gammaproteobacteria</taxon>
        <taxon>Enterobacterales</taxon>
        <taxon>Erwiniaceae</taxon>
        <taxon>Mixta</taxon>
    </lineage>
</organism>
<dbReference type="RefSeq" id="WP_160620745.1">
    <property type="nucleotide sequence ID" value="NZ_CP028271.1"/>
</dbReference>
<accession>A0A6P1PY08</accession>
<name>A0A6P1PY08_9GAMM</name>
<proteinExistence type="predicted"/>
<dbReference type="EMBL" id="CP028271">
    <property type="protein sequence ID" value="QHM70688.1"/>
    <property type="molecule type" value="Genomic_DNA"/>
</dbReference>
<protein>
    <recommendedName>
        <fullName evidence="3">Phage protein</fullName>
    </recommendedName>
</protein>
<keyword evidence="2" id="KW-1185">Reference proteome</keyword>
<gene>
    <name evidence="1" type="ORF">C7M51_00966</name>
</gene>
<dbReference type="KEGG" id="mint:C7M51_00966"/>
<reference evidence="1 2" key="1">
    <citation type="submission" date="2018-03" db="EMBL/GenBank/DDBJ databases">
        <title>Pantoea intestinalis SRCM103226 isolated form the mealworm.</title>
        <authorList>
            <person name="Jeong D.-Y."/>
            <person name="Kim J.W."/>
        </authorList>
    </citation>
    <scope>NUCLEOTIDE SEQUENCE [LARGE SCALE GENOMIC DNA]</scope>
    <source>
        <strain evidence="1 2">SRCM103226</strain>
    </source>
</reference>